<accession>I7GD94</accession>
<reference evidence="2" key="1">
    <citation type="journal article" date="2007" name="PLoS Biol.">
        <title>Rate of evolution in brain-expressed genes in humans and other primates.</title>
        <authorList>
            <person name="Wang H.-Y."/>
            <person name="Chien H.-C."/>
            <person name="Osada N."/>
            <person name="Hashimoto K."/>
            <person name="Sugano S."/>
            <person name="Gojobori T."/>
            <person name="Chou C.-K."/>
            <person name="Tsai S.-F."/>
            <person name="Wu C.-I."/>
            <person name="Shen C.-K.J."/>
        </authorList>
    </citation>
    <scope>NUCLEOTIDE SEQUENCE</scope>
</reference>
<feature type="compositionally biased region" description="Basic and acidic residues" evidence="1">
    <location>
        <begin position="87"/>
        <end position="96"/>
    </location>
</feature>
<organism evidence="2">
    <name type="scientific">Macaca fascicularis</name>
    <name type="common">Crab-eating macaque</name>
    <name type="synonym">Cynomolgus monkey</name>
    <dbReference type="NCBI Taxonomy" id="9541"/>
    <lineage>
        <taxon>Eukaryota</taxon>
        <taxon>Metazoa</taxon>
        <taxon>Chordata</taxon>
        <taxon>Craniata</taxon>
        <taxon>Vertebrata</taxon>
        <taxon>Euteleostomi</taxon>
        <taxon>Mammalia</taxon>
        <taxon>Eutheria</taxon>
        <taxon>Euarchontoglires</taxon>
        <taxon>Primates</taxon>
        <taxon>Haplorrhini</taxon>
        <taxon>Catarrhini</taxon>
        <taxon>Cercopithecidae</taxon>
        <taxon>Cercopithecinae</taxon>
        <taxon>Macaca</taxon>
    </lineage>
</organism>
<sequence length="104" mass="11857">MHIFSPFVLQVSYSFPLICKIHEIWGRGNNLALGTGKHQVKLFTITSYNLLSHFLVQPRCFTGPLRIPALIIPVFYHSGARKKHRLKTQDSVDQEKGGGWSGHW</sequence>
<protein>
    <submittedName>
        <fullName evidence="2">Macaca fascicularis brain cDNA clone: QflA-21581, similar to human septin 3 (SEPT3), transcript variant B, mRNA, RefSeq: NM_019106.4</fullName>
    </submittedName>
</protein>
<dbReference type="AlphaFoldDB" id="I7GD94"/>
<feature type="region of interest" description="Disordered" evidence="1">
    <location>
        <begin position="81"/>
        <end position="104"/>
    </location>
</feature>
<name>I7GD94_MACFA</name>
<evidence type="ECO:0000256" key="1">
    <source>
        <dbReference type="SAM" id="MobiDB-lite"/>
    </source>
</evidence>
<proteinExistence type="evidence at transcript level"/>
<dbReference type="EMBL" id="AB173227">
    <property type="protein sequence ID" value="BAE90289.1"/>
    <property type="molecule type" value="mRNA"/>
</dbReference>
<evidence type="ECO:0000313" key="2">
    <source>
        <dbReference type="EMBL" id="BAE90289.1"/>
    </source>
</evidence>